<dbReference type="Proteomes" id="UP000823749">
    <property type="component" value="Chromosome 4"/>
</dbReference>
<dbReference type="InterPro" id="IPR019557">
    <property type="entry name" value="AminoTfrase-like_pln_mobile"/>
</dbReference>
<organism evidence="2 3">
    <name type="scientific">Rhododendron griersonianum</name>
    <dbReference type="NCBI Taxonomy" id="479676"/>
    <lineage>
        <taxon>Eukaryota</taxon>
        <taxon>Viridiplantae</taxon>
        <taxon>Streptophyta</taxon>
        <taxon>Embryophyta</taxon>
        <taxon>Tracheophyta</taxon>
        <taxon>Spermatophyta</taxon>
        <taxon>Magnoliopsida</taxon>
        <taxon>eudicotyledons</taxon>
        <taxon>Gunneridae</taxon>
        <taxon>Pentapetalae</taxon>
        <taxon>asterids</taxon>
        <taxon>Ericales</taxon>
        <taxon>Ericaceae</taxon>
        <taxon>Ericoideae</taxon>
        <taxon>Rhodoreae</taxon>
        <taxon>Rhododendron</taxon>
    </lineage>
</organism>
<dbReference type="AlphaFoldDB" id="A0AAV6KLI1"/>
<dbReference type="GO" id="GO:0010073">
    <property type="term" value="P:meristem maintenance"/>
    <property type="evidence" value="ECO:0007669"/>
    <property type="project" value="InterPro"/>
</dbReference>
<gene>
    <name evidence="2" type="ORF">RHGRI_011314</name>
</gene>
<dbReference type="Pfam" id="PF10536">
    <property type="entry name" value="PMD"/>
    <property type="match status" value="1"/>
</dbReference>
<evidence type="ECO:0000313" key="3">
    <source>
        <dbReference type="Proteomes" id="UP000823749"/>
    </source>
</evidence>
<reference evidence="2" key="1">
    <citation type="submission" date="2020-08" db="EMBL/GenBank/DDBJ databases">
        <title>Plant Genome Project.</title>
        <authorList>
            <person name="Zhang R.-G."/>
        </authorList>
    </citation>
    <scope>NUCLEOTIDE SEQUENCE</scope>
    <source>
        <strain evidence="2">WSP0</strain>
        <tissue evidence="2">Leaf</tissue>
    </source>
</reference>
<accession>A0AAV6KLI1</accession>
<comment type="caution">
    <text evidence="2">The sequence shown here is derived from an EMBL/GenBank/DDBJ whole genome shotgun (WGS) entry which is preliminary data.</text>
</comment>
<dbReference type="EMBL" id="JACTNZ010000004">
    <property type="protein sequence ID" value="KAG5553388.1"/>
    <property type="molecule type" value="Genomic_DNA"/>
</dbReference>
<sequence length="199" mass="22617">MKNDHLVKVGLKDLIRLLQSGIPQNPSLIHAALAFWDPSFNYFRFNYGMMAPTVFDVTHLLGLLPYSPMFDITATSSIPFSFPDLNSGNSSYTKFLNAEMETAGDVSDREFFSYLLYTLCKHILCHGGKKVMSEMIPLALCFLKGEPFDFASYFLGHVYKVGSESQEKGLMHQSYGGPIWFFQLWLLAYFQEFSTSLPQ</sequence>
<dbReference type="InterPro" id="IPR044824">
    <property type="entry name" value="MAIN-like"/>
</dbReference>
<name>A0AAV6KLI1_9ERIC</name>
<dbReference type="PANTHER" id="PTHR46033">
    <property type="entry name" value="PROTEIN MAIN-LIKE 2"/>
    <property type="match status" value="1"/>
</dbReference>
<dbReference type="PANTHER" id="PTHR46033:SF65">
    <property type="entry name" value="AMINOTRANSFERASE-LIKE PLANT MOBILE DOMAIN-CONTAINING PROTEIN"/>
    <property type="match status" value="1"/>
</dbReference>
<evidence type="ECO:0000313" key="2">
    <source>
        <dbReference type="EMBL" id="KAG5553388.1"/>
    </source>
</evidence>
<proteinExistence type="predicted"/>
<keyword evidence="3" id="KW-1185">Reference proteome</keyword>
<evidence type="ECO:0000259" key="1">
    <source>
        <dbReference type="Pfam" id="PF10536"/>
    </source>
</evidence>
<feature type="domain" description="Aminotransferase-like plant mobile" evidence="1">
    <location>
        <begin position="10"/>
        <end position="193"/>
    </location>
</feature>
<protein>
    <recommendedName>
        <fullName evidence="1">Aminotransferase-like plant mobile domain-containing protein</fullName>
    </recommendedName>
</protein>